<dbReference type="InterPro" id="IPR030802">
    <property type="entry name" value="Permease_MalE"/>
</dbReference>
<dbReference type="EMBL" id="DTMM01000066">
    <property type="protein sequence ID" value="HFT92900.1"/>
    <property type="molecule type" value="Genomic_DNA"/>
</dbReference>
<gene>
    <name evidence="2" type="ORF">ENX03_02940</name>
</gene>
<organism evidence="2">
    <name type="scientific">Leptospirillum ferriphilum</name>
    <dbReference type="NCBI Taxonomy" id="178606"/>
    <lineage>
        <taxon>Bacteria</taxon>
        <taxon>Pseudomonadati</taxon>
        <taxon>Nitrospirota</taxon>
        <taxon>Nitrospiria</taxon>
        <taxon>Nitrospirales</taxon>
        <taxon>Nitrospiraceae</taxon>
        <taxon>Leptospirillum</taxon>
    </lineage>
</organism>
<reference evidence="2" key="1">
    <citation type="journal article" date="2020" name="mSystems">
        <title>Genome- and Community-Level Interaction Insights into Carbon Utilization and Element Cycling Functions of Hydrothermarchaeota in Hydrothermal Sediment.</title>
        <authorList>
            <person name="Zhou Z."/>
            <person name="Liu Y."/>
            <person name="Xu W."/>
            <person name="Pan J."/>
            <person name="Luo Z.H."/>
            <person name="Li M."/>
        </authorList>
    </citation>
    <scope>NUCLEOTIDE SEQUENCE [LARGE SCALE GENOMIC DNA]</scope>
    <source>
        <strain evidence="2">SpSt-902</strain>
    </source>
</reference>
<evidence type="ECO:0000313" key="2">
    <source>
        <dbReference type="EMBL" id="HFT92900.1"/>
    </source>
</evidence>
<keyword evidence="1" id="KW-0812">Transmembrane</keyword>
<name>A0A7C3LRH8_9BACT</name>
<dbReference type="AlphaFoldDB" id="A0A7C3LRH8"/>
<dbReference type="PANTHER" id="PTHR30188">
    <property type="entry name" value="ABC TRANSPORTER PERMEASE PROTEIN-RELATED"/>
    <property type="match status" value="1"/>
</dbReference>
<keyword evidence="1" id="KW-1133">Transmembrane helix</keyword>
<protein>
    <submittedName>
        <fullName evidence="2">ABC transporter permease</fullName>
    </submittedName>
</protein>
<feature type="transmembrane region" description="Helical" evidence="1">
    <location>
        <begin position="239"/>
        <end position="260"/>
    </location>
</feature>
<dbReference type="GO" id="GO:0005548">
    <property type="term" value="F:phospholipid transporter activity"/>
    <property type="evidence" value="ECO:0007669"/>
    <property type="project" value="TreeGrafter"/>
</dbReference>
<dbReference type="PANTHER" id="PTHR30188:SF4">
    <property type="entry name" value="PROTEIN TRIGALACTOSYLDIACYLGLYCEROL 1, CHLOROPLASTIC"/>
    <property type="match status" value="1"/>
</dbReference>
<feature type="transmembrane region" description="Helical" evidence="1">
    <location>
        <begin position="161"/>
        <end position="187"/>
    </location>
</feature>
<proteinExistence type="predicted"/>
<feature type="transmembrane region" description="Helical" evidence="1">
    <location>
        <begin position="132"/>
        <end position="155"/>
    </location>
</feature>
<dbReference type="GO" id="GO:0043190">
    <property type="term" value="C:ATP-binding cassette (ABC) transporter complex"/>
    <property type="evidence" value="ECO:0007669"/>
    <property type="project" value="InterPro"/>
</dbReference>
<feature type="transmembrane region" description="Helical" evidence="1">
    <location>
        <begin position="49"/>
        <end position="71"/>
    </location>
</feature>
<sequence>METLLGYLNFFRIFFYLRDLAQIILTGLYDFFLVLLTRRNALPLFFNQILFTGLDAIPILTVVSFLVGMGIVTEAGIELPKLGVQNLVGPIILHIILRIVGPFTTALIVIARTSSSLTVEIGNMRISGEIDTIEMMGANISYFLLAPRLFGAIISTVALSFYFAIIAFLGGLLIAFFGLSMPIVSLIRAIETSINLPDLVIPIVEGVTYGAIIAAVGSYHGLTVGKSPSDVPQETTRALVSAIVLCTMFSTFFLVFSSVLF</sequence>
<evidence type="ECO:0000256" key="1">
    <source>
        <dbReference type="SAM" id="Phobius"/>
    </source>
</evidence>
<feature type="transmembrane region" description="Helical" evidence="1">
    <location>
        <begin position="91"/>
        <end position="111"/>
    </location>
</feature>
<comment type="caution">
    <text evidence="2">The sequence shown here is derived from an EMBL/GenBank/DDBJ whole genome shotgun (WGS) entry which is preliminary data.</text>
</comment>
<keyword evidence="1" id="KW-0472">Membrane</keyword>
<dbReference type="Pfam" id="PF02405">
    <property type="entry name" value="MlaE"/>
    <property type="match status" value="1"/>
</dbReference>
<feature type="transmembrane region" description="Helical" evidence="1">
    <location>
        <begin position="199"/>
        <end position="219"/>
    </location>
</feature>
<accession>A0A7C3LRH8</accession>
<feature type="transmembrane region" description="Helical" evidence="1">
    <location>
        <begin position="20"/>
        <end position="37"/>
    </location>
</feature>